<evidence type="ECO:0000313" key="2">
    <source>
        <dbReference type="Proteomes" id="UP000481033"/>
    </source>
</evidence>
<evidence type="ECO:0000313" key="1">
    <source>
        <dbReference type="EMBL" id="NEZ60238.1"/>
    </source>
</evidence>
<accession>A0A6M0RVI5</accession>
<keyword evidence="1" id="KW-0808">Transferase</keyword>
<dbReference type="EMBL" id="QXHD01000004">
    <property type="protein sequence ID" value="NEZ60238.1"/>
    <property type="molecule type" value="Genomic_DNA"/>
</dbReference>
<proteinExistence type="predicted"/>
<organism evidence="1 2">
    <name type="scientific">Adonisia turfae CCMR0081</name>
    <dbReference type="NCBI Taxonomy" id="2292702"/>
    <lineage>
        <taxon>Bacteria</taxon>
        <taxon>Bacillati</taxon>
        <taxon>Cyanobacteriota</taxon>
        <taxon>Adonisia</taxon>
        <taxon>Adonisia turfae</taxon>
    </lineage>
</organism>
<dbReference type="Proteomes" id="UP000481033">
    <property type="component" value="Unassembled WGS sequence"/>
</dbReference>
<dbReference type="NCBIfam" id="TIGR04096">
    <property type="entry name" value="dnd_rel_methyl"/>
    <property type="match status" value="1"/>
</dbReference>
<protein>
    <submittedName>
        <fullName evidence="1">DNA phosphorothioation-associated putative methyltransferase</fullName>
    </submittedName>
</protein>
<reference evidence="1 2" key="1">
    <citation type="journal article" date="2020" name="Microb. Ecol.">
        <title>Ecogenomics of the Marine Benthic Filamentous Cyanobacterium Adonisia.</title>
        <authorList>
            <person name="Walter J.M."/>
            <person name="Coutinho F.H."/>
            <person name="Leomil L."/>
            <person name="Hargreaves P.I."/>
            <person name="Campeao M.E."/>
            <person name="Vieira V.V."/>
            <person name="Silva B.S."/>
            <person name="Fistarol G.O."/>
            <person name="Salomon P.S."/>
            <person name="Sawabe T."/>
            <person name="Mino S."/>
            <person name="Hosokawa M."/>
            <person name="Miyashita H."/>
            <person name="Maruyama F."/>
            <person name="van Verk M.C."/>
            <person name="Dutilh B.E."/>
            <person name="Thompson C.C."/>
            <person name="Thompson F.L."/>
        </authorList>
    </citation>
    <scope>NUCLEOTIDE SEQUENCE [LARGE SCALE GENOMIC DNA]</scope>
    <source>
        <strain evidence="1 2">CCMR0081</strain>
    </source>
</reference>
<dbReference type="InterPro" id="IPR024019">
    <property type="entry name" value="CHP04096"/>
</dbReference>
<dbReference type="GO" id="GO:0032259">
    <property type="term" value="P:methylation"/>
    <property type="evidence" value="ECO:0007669"/>
    <property type="project" value="UniProtKB-KW"/>
</dbReference>
<sequence>MASFPAMTSERLVSAPPNLVQQCQHSTLGKCLPGAFYVHISTLRHLDKALQQYEAKARPYLRDDIPLTLVKFHFEQPKLSYLYYPDFDQVAHPALHASVQVSLATGQLLYRDYSQTLNPPVLHRKETFVAPDYPRYQDFVELTRQQEAFGLLDNSRVIGTQQGWQTRLQQHKLIIHDHALACPLTPKQAISKPKIERHKAAIVRKALSKPIRLALEAGLFTSQTSFFDYGCGHGGDVSRIGQKGFQSMGWDPFYQPDTPQQTADIVNLGYVINVIEDLTERRDALLQAWQLTQQVMIVAAQVLVADSRRGLVAYEDGIITHRNTFQKYYEQEELKAYIDQVLGVDAIPAALGIYLIFRDPAQAEAFRASRFRSRATTPRVRLSVKRFEEYKALLQPLMDFVTERGRVPTADELSPEQLEPLTREFGSVKRAFNLVVKVTDTGEWDEIASKRRQDLLVYLALSHFDKRPKLRDLSPLVKNDIKSLFGSYRQACTAADLMLLSLGNLELLANHCQQSTIGKQMANSLWVHLSALEKLDPLLRLYEGCVSRTLGRPTEVTVIKLNYTKPQITYLFFPDFDNVPHPILHTSMKVGLQDLQVRYRDFDPQDNPPILLQKEQLLSADYSNYDKFAKLSRQEQDWGLLDGSSYITFNEWNQRLDEQCAQLQGYRLVWRKDADPYTLKLRKSQVRARQKVKSKE</sequence>
<keyword evidence="1" id="KW-0489">Methyltransferase</keyword>
<comment type="caution">
    <text evidence="1">The sequence shown here is derived from an EMBL/GenBank/DDBJ whole genome shotgun (WGS) entry which is preliminary data.</text>
</comment>
<name>A0A6M0RVI5_9CYAN</name>
<dbReference type="GO" id="GO:0008168">
    <property type="term" value="F:methyltransferase activity"/>
    <property type="evidence" value="ECO:0007669"/>
    <property type="project" value="UniProtKB-KW"/>
</dbReference>
<dbReference type="AlphaFoldDB" id="A0A6M0RVI5"/>
<dbReference type="RefSeq" id="WP_163702844.1">
    <property type="nucleotide sequence ID" value="NZ_QXHD01000004.1"/>
</dbReference>
<keyword evidence="2" id="KW-1185">Reference proteome</keyword>
<gene>
    <name evidence="1" type="ORF">DXZ20_32270</name>
</gene>